<dbReference type="InterPro" id="IPR012910">
    <property type="entry name" value="Plug_dom"/>
</dbReference>
<dbReference type="Gene3D" id="2.60.40.1120">
    <property type="entry name" value="Carboxypeptidase-like, regulatory domain"/>
    <property type="match status" value="1"/>
</dbReference>
<name>A0ABR4XM98_9PORP</name>
<dbReference type="InterPro" id="IPR037066">
    <property type="entry name" value="Plug_dom_sf"/>
</dbReference>
<evidence type="ECO:0000259" key="9">
    <source>
        <dbReference type="Pfam" id="PF07715"/>
    </source>
</evidence>
<comment type="subcellular location">
    <subcellularLocation>
        <location evidence="1 7">Cell outer membrane</location>
        <topology evidence="1 7">Multi-pass membrane protein</topology>
    </subcellularLocation>
</comment>
<dbReference type="InterPro" id="IPR023996">
    <property type="entry name" value="TonB-dep_OMP_SusC/RagA"/>
</dbReference>
<evidence type="ECO:0000256" key="7">
    <source>
        <dbReference type="PROSITE-ProRule" id="PRU01360"/>
    </source>
</evidence>
<dbReference type="InterPro" id="IPR039426">
    <property type="entry name" value="TonB-dep_rcpt-like"/>
</dbReference>
<keyword evidence="6 7" id="KW-0998">Cell outer membrane</keyword>
<organism evidence="10 11">
    <name type="scientific">Porphyromonas canoris</name>
    <dbReference type="NCBI Taxonomy" id="36875"/>
    <lineage>
        <taxon>Bacteria</taxon>
        <taxon>Pseudomonadati</taxon>
        <taxon>Bacteroidota</taxon>
        <taxon>Bacteroidia</taxon>
        <taxon>Bacteroidales</taxon>
        <taxon>Porphyromonadaceae</taxon>
        <taxon>Porphyromonas</taxon>
    </lineage>
</organism>
<dbReference type="SUPFAM" id="SSF49464">
    <property type="entry name" value="Carboxypeptidase regulatory domain-like"/>
    <property type="match status" value="1"/>
</dbReference>
<accession>A0ABR4XM98</accession>
<gene>
    <name evidence="10" type="ORF">HQ43_03465</name>
</gene>
<sequence>MLLMLLPLSLYAQGITVSGTVVGTNKEPLAGVTVRVMGTARGMYTNVKGEFKLENVAKDAVLRFTYAGMEEQQERVNGRTIINVVLKEHSTVLDQVVVTGYSTQKRAQMTTSVSKLDTKVLESAPRSNAATALQGTIPGLKVTQNTGQPGSTPSMVLRGGTSFDGSGAPLILVDGVPSSFYALNSDDIESMEVLKDAASTAIYGARAANGVILVTTKKGKAGRSSIVFRTKYTFNNRPVDPMTYLNAEDYVRFNRLAIKDTQIVRNDPKIFSAFLNGSNGAGVGNNATNSIYTTMYLTPENEHLLGKGTWTSIEDPLDPTKKLIFQANNHSQLFYQNSYAQDYTLSFDGGNDKATYYLGLGLLDDKGLVVGSGFKRVSGTFNGSYKITDRIKVSSSVAYAHSNLNNPYTAIYDLFQRSAGMAPTTRIWYTNPDGTDSDKPHPGTSYNFGNPLYYHDKFPATNLEQRLSANVQLDYNLTDKITLTAKGSHFTVNDSDEAFNKAYLEGGTLRTDRTSSVGHNRLLRNQFTALANYRDRFFDKHNVAALLGSEYFINSGFAFNASTRLSPTDLIHTMNAGAEASGKPSSSKTEYAIASIFGQVNYDYDFRYLFGFTFRYDGTSRLGTNKYGFFPGVSVGWNLHNEQFFRENESLVRYLSRVKPRLSYGVNGNIDVLGNYTVQGLYSLTNTYNSEKGYVNTALPNLGLRWERSTTLNAGLDLGLFNNRITLIGDFFIRDVMDKLADQTLPIWTGFSGIKTNNGTLQNRGFELQINAEAIKTKDFKWNINANFASVKSYAKSLPNNGLDKNRQGGREIWSPNDPTKTIYVGGLQEGERLGYDLVTAYVFDGVYKTQAELDEHKDRRVEFAYNKTKRFLGDTRWKDLNGDNIIDSRDRIVVGRTTPWLVGGLSTDLNYKGFSLYVKTDFAVGHYLVNGRRMKGLAQTQGNQNGPVEIKDTWSPTNPDSNIPRYGFTDPQKNHLAAGSDQGDFVNSSTRTLEKGDYLALREVTLSYTLGKPIFNKLIKDARFYITGANLHYFTKYSGSIPEEARGSDTGRYPLPKTFTLGLNLTF</sequence>
<dbReference type="PROSITE" id="PS52016">
    <property type="entry name" value="TONB_DEPENDENT_REC_3"/>
    <property type="match status" value="1"/>
</dbReference>
<dbReference type="Pfam" id="PF13715">
    <property type="entry name" value="CarbopepD_reg_2"/>
    <property type="match status" value="1"/>
</dbReference>
<dbReference type="NCBIfam" id="TIGR04057">
    <property type="entry name" value="SusC_RagA_signa"/>
    <property type="match status" value="1"/>
</dbReference>
<feature type="region of interest" description="Disordered" evidence="8">
    <location>
        <begin position="140"/>
        <end position="159"/>
    </location>
</feature>
<evidence type="ECO:0000256" key="4">
    <source>
        <dbReference type="ARBA" id="ARBA00022692"/>
    </source>
</evidence>
<protein>
    <submittedName>
        <fullName evidence="10">Membrane protein</fullName>
    </submittedName>
</protein>
<dbReference type="EMBL" id="JQZV01000006">
    <property type="protein sequence ID" value="KGN92941.1"/>
    <property type="molecule type" value="Genomic_DNA"/>
</dbReference>
<evidence type="ECO:0000256" key="6">
    <source>
        <dbReference type="ARBA" id="ARBA00023237"/>
    </source>
</evidence>
<dbReference type="Gene3D" id="2.40.170.20">
    <property type="entry name" value="TonB-dependent receptor, beta-barrel domain"/>
    <property type="match status" value="1"/>
</dbReference>
<dbReference type="InterPro" id="IPR036942">
    <property type="entry name" value="Beta-barrel_TonB_sf"/>
</dbReference>
<evidence type="ECO:0000256" key="1">
    <source>
        <dbReference type="ARBA" id="ARBA00004571"/>
    </source>
</evidence>
<keyword evidence="5 7" id="KW-0472">Membrane</keyword>
<evidence type="ECO:0000313" key="10">
    <source>
        <dbReference type="EMBL" id="KGN92941.1"/>
    </source>
</evidence>
<dbReference type="Proteomes" id="UP000030101">
    <property type="component" value="Unassembled WGS sequence"/>
</dbReference>
<keyword evidence="2 7" id="KW-0813">Transport</keyword>
<feature type="domain" description="TonB-dependent receptor plug" evidence="9">
    <location>
        <begin position="108"/>
        <end position="211"/>
    </location>
</feature>
<dbReference type="SUPFAM" id="SSF56935">
    <property type="entry name" value="Porins"/>
    <property type="match status" value="1"/>
</dbReference>
<reference evidence="10 11" key="1">
    <citation type="submission" date="2014-08" db="EMBL/GenBank/DDBJ databases">
        <title>Porphyromonas canoris strain:OH2762 Genome sequencing.</title>
        <authorList>
            <person name="Wallis C."/>
            <person name="Deusch O."/>
            <person name="O'Flynn C."/>
            <person name="Davis I."/>
            <person name="Jospin G."/>
            <person name="Darling A.E."/>
            <person name="Coil D.A."/>
            <person name="Alexiev A."/>
            <person name="Horsfall A."/>
            <person name="Kirkwood N."/>
            <person name="Harris S."/>
            <person name="Eisen J.A."/>
        </authorList>
    </citation>
    <scope>NUCLEOTIDE SEQUENCE [LARGE SCALE GENOMIC DNA]</scope>
    <source>
        <strain evidence="11">COT-108 OH2762</strain>
    </source>
</reference>
<dbReference type="NCBIfam" id="TIGR04056">
    <property type="entry name" value="OMP_RagA_SusC"/>
    <property type="match status" value="1"/>
</dbReference>
<dbReference type="Gene3D" id="2.170.130.10">
    <property type="entry name" value="TonB-dependent receptor, plug domain"/>
    <property type="match status" value="1"/>
</dbReference>
<comment type="similarity">
    <text evidence="7">Belongs to the TonB-dependent receptor family.</text>
</comment>
<comment type="caution">
    <text evidence="10">The sequence shown here is derived from an EMBL/GenBank/DDBJ whole genome shotgun (WGS) entry which is preliminary data.</text>
</comment>
<keyword evidence="4 7" id="KW-0812">Transmembrane</keyword>
<feature type="compositionally biased region" description="Polar residues" evidence="8">
    <location>
        <begin position="142"/>
        <end position="154"/>
    </location>
</feature>
<proteinExistence type="inferred from homology"/>
<keyword evidence="3 7" id="KW-1134">Transmembrane beta strand</keyword>
<dbReference type="InterPro" id="IPR023997">
    <property type="entry name" value="TonB-dep_OMP_SusC/RagA_CS"/>
</dbReference>
<evidence type="ECO:0000256" key="3">
    <source>
        <dbReference type="ARBA" id="ARBA00022452"/>
    </source>
</evidence>
<dbReference type="InterPro" id="IPR008969">
    <property type="entry name" value="CarboxyPept-like_regulatory"/>
</dbReference>
<evidence type="ECO:0000313" key="11">
    <source>
        <dbReference type="Proteomes" id="UP000030101"/>
    </source>
</evidence>
<evidence type="ECO:0000256" key="8">
    <source>
        <dbReference type="SAM" id="MobiDB-lite"/>
    </source>
</evidence>
<dbReference type="Pfam" id="PF07715">
    <property type="entry name" value="Plug"/>
    <property type="match status" value="1"/>
</dbReference>
<keyword evidence="11" id="KW-1185">Reference proteome</keyword>
<evidence type="ECO:0000256" key="5">
    <source>
        <dbReference type="ARBA" id="ARBA00023136"/>
    </source>
</evidence>
<evidence type="ECO:0000256" key="2">
    <source>
        <dbReference type="ARBA" id="ARBA00022448"/>
    </source>
</evidence>